<dbReference type="SUPFAM" id="SSF52540">
    <property type="entry name" value="P-loop containing nucleoside triphosphate hydrolases"/>
    <property type="match status" value="1"/>
</dbReference>
<dbReference type="Pfam" id="PF00005">
    <property type="entry name" value="ABC_tran"/>
    <property type="match status" value="1"/>
</dbReference>
<organism evidence="8 9">
    <name type="scientific">Adineta steineri</name>
    <dbReference type="NCBI Taxonomy" id="433720"/>
    <lineage>
        <taxon>Eukaryota</taxon>
        <taxon>Metazoa</taxon>
        <taxon>Spiralia</taxon>
        <taxon>Gnathifera</taxon>
        <taxon>Rotifera</taxon>
        <taxon>Eurotatoria</taxon>
        <taxon>Bdelloidea</taxon>
        <taxon>Adinetida</taxon>
        <taxon>Adinetidae</taxon>
        <taxon>Adineta</taxon>
    </lineage>
</organism>
<keyword evidence="3" id="KW-0813">Transport</keyword>
<feature type="non-terminal residue" evidence="8">
    <location>
        <position position="122"/>
    </location>
</feature>
<gene>
    <name evidence="8" type="ORF">OXD698_LOCUS54319</name>
</gene>
<protein>
    <recommendedName>
        <fullName evidence="7">ABC transporter domain-containing protein</fullName>
    </recommendedName>
</protein>
<dbReference type="GO" id="GO:0042626">
    <property type="term" value="F:ATPase-coupled transmembrane transporter activity"/>
    <property type="evidence" value="ECO:0007669"/>
    <property type="project" value="TreeGrafter"/>
</dbReference>
<dbReference type="InterPro" id="IPR050352">
    <property type="entry name" value="ABCG_transporters"/>
</dbReference>
<evidence type="ECO:0000256" key="5">
    <source>
        <dbReference type="ARBA" id="ARBA00022989"/>
    </source>
</evidence>
<accession>A0A820S3Z8</accession>
<dbReference type="GO" id="GO:0005886">
    <property type="term" value="C:plasma membrane"/>
    <property type="evidence" value="ECO:0007669"/>
    <property type="project" value="TreeGrafter"/>
</dbReference>
<evidence type="ECO:0000256" key="2">
    <source>
        <dbReference type="ARBA" id="ARBA00005814"/>
    </source>
</evidence>
<evidence type="ECO:0000313" key="8">
    <source>
        <dbReference type="EMBL" id="CAF4449679.1"/>
    </source>
</evidence>
<keyword evidence="6" id="KW-0472">Membrane</keyword>
<dbReference type="InterPro" id="IPR003439">
    <property type="entry name" value="ABC_transporter-like_ATP-bd"/>
</dbReference>
<comment type="subcellular location">
    <subcellularLocation>
        <location evidence="1">Membrane</location>
        <topology evidence="1">Multi-pass membrane protein</topology>
    </subcellularLocation>
</comment>
<dbReference type="GO" id="GO:0016887">
    <property type="term" value="F:ATP hydrolysis activity"/>
    <property type="evidence" value="ECO:0007669"/>
    <property type="project" value="InterPro"/>
</dbReference>
<evidence type="ECO:0000256" key="6">
    <source>
        <dbReference type="ARBA" id="ARBA00023136"/>
    </source>
</evidence>
<feature type="domain" description="ABC transporter" evidence="7">
    <location>
        <begin position="39"/>
        <end position="115"/>
    </location>
</feature>
<dbReference type="EMBL" id="CAJOAZ010032714">
    <property type="protein sequence ID" value="CAF4449679.1"/>
    <property type="molecule type" value="Genomic_DNA"/>
</dbReference>
<sequence>TLTWLDLQAKAPPKDKGLRRTIKKALCPWKEVGESKLLLKGVSGIAKPGQLVAIMGASGAGKTTLLNILTQRRPGTLKVTGEVRVNGTKMDRNINRVSGYVQQEELFIASMTTRERLHFNVI</sequence>
<dbReference type="InterPro" id="IPR027417">
    <property type="entry name" value="P-loop_NTPase"/>
</dbReference>
<evidence type="ECO:0000256" key="3">
    <source>
        <dbReference type="ARBA" id="ARBA00022448"/>
    </source>
</evidence>
<evidence type="ECO:0000256" key="4">
    <source>
        <dbReference type="ARBA" id="ARBA00022692"/>
    </source>
</evidence>
<keyword evidence="5" id="KW-1133">Transmembrane helix</keyword>
<comment type="similarity">
    <text evidence="2">Belongs to the ABC transporter superfamily. ABCG family. Eye pigment precursor importer (TC 3.A.1.204) subfamily.</text>
</comment>
<dbReference type="GO" id="GO:0005524">
    <property type="term" value="F:ATP binding"/>
    <property type="evidence" value="ECO:0007669"/>
    <property type="project" value="InterPro"/>
</dbReference>
<dbReference type="Gene3D" id="3.40.50.300">
    <property type="entry name" value="P-loop containing nucleotide triphosphate hydrolases"/>
    <property type="match status" value="1"/>
</dbReference>
<comment type="caution">
    <text evidence="8">The sequence shown here is derived from an EMBL/GenBank/DDBJ whole genome shotgun (WGS) entry which is preliminary data.</text>
</comment>
<feature type="non-terminal residue" evidence="8">
    <location>
        <position position="1"/>
    </location>
</feature>
<dbReference type="AlphaFoldDB" id="A0A820S3Z8"/>
<evidence type="ECO:0000256" key="1">
    <source>
        <dbReference type="ARBA" id="ARBA00004141"/>
    </source>
</evidence>
<dbReference type="PANTHER" id="PTHR48041">
    <property type="entry name" value="ABC TRANSPORTER G FAMILY MEMBER 28"/>
    <property type="match status" value="1"/>
</dbReference>
<reference evidence="8" key="1">
    <citation type="submission" date="2021-02" db="EMBL/GenBank/DDBJ databases">
        <authorList>
            <person name="Nowell W R."/>
        </authorList>
    </citation>
    <scope>NUCLEOTIDE SEQUENCE</scope>
</reference>
<dbReference type="PANTHER" id="PTHR48041:SF139">
    <property type="entry name" value="PROTEIN SCARLET"/>
    <property type="match status" value="1"/>
</dbReference>
<evidence type="ECO:0000313" key="9">
    <source>
        <dbReference type="Proteomes" id="UP000663844"/>
    </source>
</evidence>
<dbReference type="Proteomes" id="UP000663844">
    <property type="component" value="Unassembled WGS sequence"/>
</dbReference>
<proteinExistence type="inferred from homology"/>
<keyword evidence="4" id="KW-0812">Transmembrane</keyword>
<name>A0A820S3Z8_9BILA</name>
<evidence type="ECO:0000259" key="7">
    <source>
        <dbReference type="Pfam" id="PF00005"/>
    </source>
</evidence>